<dbReference type="EMBL" id="ATLV01015058">
    <property type="status" value="NOT_ANNOTATED_CDS"/>
    <property type="molecule type" value="Genomic_DNA"/>
</dbReference>
<dbReference type="Proteomes" id="UP000030765">
    <property type="component" value="Unassembled WGS sequence"/>
</dbReference>
<dbReference type="EMBL" id="KE525001">
    <property type="protein sequence ID" value="KFB40016.1"/>
    <property type="molecule type" value="Genomic_DNA"/>
</dbReference>
<gene>
    <name evidence="1" type="ORF">ZHAS_00007495</name>
</gene>
<evidence type="ECO:0000313" key="2">
    <source>
        <dbReference type="EnsemblMetazoa" id="ASIC007495-PA"/>
    </source>
</evidence>
<dbReference type="AlphaFoldDB" id="A0A084VPX2"/>
<reference evidence="1 3" key="1">
    <citation type="journal article" date="2014" name="BMC Genomics">
        <title>Genome sequence of Anopheles sinensis provides insight into genetics basis of mosquito competence for malaria parasites.</title>
        <authorList>
            <person name="Zhou D."/>
            <person name="Zhang D."/>
            <person name="Ding G."/>
            <person name="Shi L."/>
            <person name="Hou Q."/>
            <person name="Ye Y."/>
            <person name="Xu Y."/>
            <person name="Zhou H."/>
            <person name="Xiong C."/>
            <person name="Li S."/>
            <person name="Yu J."/>
            <person name="Hong S."/>
            <person name="Yu X."/>
            <person name="Zou P."/>
            <person name="Chen C."/>
            <person name="Chang X."/>
            <person name="Wang W."/>
            <person name="Lv Y."/>
            <person name="Sun Y."/>
            <person name="Ma L."/>
            <person name="Shen B."/>
            <person name="Zhu C."/>
        </authorList>
    </citation>
    <scope>NUCLEOTIDE SEQUENCE [LARGE SCALE GENOMIC DNA]</scope>
</reference>
<accession>A0A084VPX2</accession>
<sequence length="103" mass="12027">METVCLSTARSSSATMRLHRLRSVLESSVAWRMLLVTVLLCGLPRSVTGYFDLFLNHSEMIKLMEETVSKLFPNYNYAYVRFEQYFTCVVKRNEIKSFGEQTR</sequence>
<dbReference type="STRING" id="74873.A0A084VPX2"/>
<protein>
    <submittedName>
        <fullName evidence="1 2">Uncharacterized protein</fullName>
    </submittedName>
</protein>
<evidence type="ECO:0000313" key="3">
    <source>
        <dbReference type="Proteomes" id="UP000030765"/>
    </source>
</evidence>
<organism evidence="1">
    <name type="scientific">Anopheles sinensis</name>
    <name type="common">Mosquito</name>
    <dbReference type="NCBI Taxonomy" id="74873"/>
    <lineage>
        <taxon>Eukaryota</taxon>
        <taxon>Metazoa</taxon>
        <taxon>Ecdysozoa</taxon>
        <taxon>Arthropoda</taxon>
        <taxon>Hexapoda</taxon>
        <taxon>Insecta</taxon>
        <taxon>Pterygota</taxon>
        <taxon>Neoptera</taxon>
        <taxon>Endopterygota</taxon>
        <taxon>Diptera</taxon>
        <taxon>Nematocera</taxon>
        <taxon>Culicoidea</taxon>
        <taxon>Culicidae</taxon>
        <taxon>Anophelinae</taxon>
        <taxon>Anopheles</taxon>
    </lineage>
</organism>
<dbReference type="VEuPathDB" id="VectorBase:ASIC007495"/>
<dbReference type="EnsemblMetazoa" id="ASIC007495-RA">
    <property type="protein sequence ID" value="ASIC007495-PA"/>
    <property type="gene ID" value="ASIC007495"/>
</dbReference>
<evidence type="ECO:0000313" key="1">
    <source>
        <dbReference type="EMBL" id="KFB40016.1"/>
    </source>
</evidence>
<proteinExistence type="predicted"/>
<reference evidence="2" key="2">
    <citation type="submission" date="2020-05" db="UniProtKB">
        <authorList>
            <consortium name="EnsemblMetazoa"/>
        </authorList>
    </citation>
    <scope>IDENTIFICATION</scope>
</reference>
<name>A0A084VPX2_ANOSI</name>
<keyword evidence="3" id="KW-1185">Reference proteome</keyword>